<dbReference type="PANTHER" id="PTHR47572">
    <property type="entry name" value="LIPOPROTEIN-RELATED"/>
    <property type="match status" value="1"/>
</dbReference>
<evidence type="ECO:0000313" key="5">
    <source>
        <dbReference type="Proteomes" id="UP000032067"/>
    </source>
</evidence>
<keyword evidence="2" id="KW-0479">Metal-binding</keyword>
<evidence type="ECO:0000313" key="4">
    <source>
        <dbReference type="EMBL" id="KIQ24792.1"/>
    </source>
</evidence>
<dbReference type="RefSeq" id="WP_042581549.1">
    <property type="nucleotide sequence ID" value="NZ_JXQQ01000072.1"/>
</dbReference>
<dbReference type="InterPro" id="IPR013658">
    <property type="entry name" value="SGL"/>
</dbReference>
<dbReference type="PRINTS" id="PR01790">
    <property type="entry name" value="SMP30FAMILY"/>
</dbReference>
<comment type="cofactor">
    <cofactor evidence="2">
        <name>Zn(2+)</name>
        <dbReference type="ChEBI" id="CHEBI:29105"/>
    </cofactor>
    <text evidence="2">Binds 1 divalent metal cation per subunit.</text>
</comment>
<protein>
    <submittedName>
        <fullName evidence="4">Gluconolaconase</fullName>
    </submittedName>
</protein>
<dbReference type="Gene3D" id="2.120.10.30">
    <property type="entry name" value="TolB, C-terminal domain"/>
    <property type="match status" value="1"/>
</dbReference>
<feature type="binding site" evidence="2">
    <location>
        <position position="170"/>
    </location>
    <ligand>
        <name>a divalent metal cation</name>
        <dbReference type="ChEBI" id="CHEBI:60240"/>
    </ligand>
</feature>
<sequence>MKILAEGLQFPEGPVALGDGSVVLVEMRAGRIVRVAPDGQMHTVSDCGGGPNGAAIGPDGALYVCDNGGSAYVPGRFTSTGPAPGYEGGSIRRVDLAGASTSTSTSTLYTHCDEHRLSSPNDLVFDAQGGFYFTDFGKKHARARDSGGVYYALPDGSRIVEVAYGLLSPNGIGLSPDNRVLYVAETETARLWAFDIVESGVVDKHPFPSPHGGRLVCGLPGFQRFDSLAVQASGHVCIATLVTGAISVVAPTGELVRQQVLPDIYVTNICFGGPDLKTAYLTLSATGQLVSLPWPEPGLRLHFNA</sequence>
<accession>A0A0D0KF61</accession>
<dbReference type="PANTHER" id="PTHR47572:SF5">
    <property type="entry name" value="BLR2277 PROTEIN"/>
    <property type="match status" value="1"/>
</dbReference>
<feature type="binding site" evidence="2">
    <location>
        <position position="226"/>
    </location>
    <ligand>
        <name>a divalent metal cation</name>
        <dbReference type="ChEBI" id="CHEBI:60240"/>
    </ligand>
</feature>
<dbReference type="GO" id="GO:0046872">
    <property type="term" value="F:metal ion binding"/>
    <property type="evidence" value="ECO:0007669"/>
    <property type="project" value="UniProtKB-KW"/>
</dbReference>
<dbReference type="OrthoDB" id="502821at2"/>
<gene>
    <name evidence="4" type="ORF">RT97_25015</name>
</gene>
<organism evidence="4 5">
    <name type="scientific">Variovorax paradoxus</name>
    <dbReference type="NCBI Taxonomy" id="34073"/>
    <lineage>
        <taxon>Bacteria</taxon>
        <taxon>Pseudomonadati</taxon>
        <taxon>Pseudomonadota</taxon>
        <taxon>Betaproteobacteria</taxon>
        <taxon>Burkholderiales</taxon>
        <taxon>Comamonadaceae</taxon>
        <taxon>Variovorax</taxon>
    </lineage>
</organism>
<dbReference type="InterPro" id="IPR011042">
    <property type="entry name" value="6-blade_b-propeller_TolB-like"/>
</dbReference>
<dbReference type="Proteomes" id="UP000032067">
    <property type="component" value="Unassembled WGS sequence"/>
</dbReference>
<feature type="active site" description="Proton donor/acceptor" evidence="1">
    <location>
        <position position="226"/>
    </location>
</feature>
<reference evidence="4 5" key="1">
    <citation type="submission" date="2014-12" db="EMBL/GenBank/DDBJ databases">
        <title>16Stimator: statistical estimation of ribosomal gene copy numbers from draft genome assemblies.</title>
        <authorList>
            <person name="Perisin M.A."/>
            <person name="Vetter M."/>
            <person name="Gilbert J.A."/>
            <person name="Bergelson J."/>
        </authorList>
    </citation>
    <scope>NUCLEOTIDE SEQUENCE [LARGE SCALE GENOMIC DNA]</scope>
    <source>
        <strain evidence="4 5">MEDvA23</strain>
    </source>
</reference>
<dbReference type="SUPFAM" id="SSF63829">
    <property type="entry name" value="Calcium-dependent phosphotriesterase"/>
    <property type="match status" value="1"/>
</dbReference>
<dbReference type="InterPro" id="IPR051262">
    <property type="entry name" value="SMP-30/CGR1_Lactonase"/>
</dbReference>
<dbReference type="EMBL" id="JXQQ01000072">
    <property type="protein sequence ID" value="KIQ24792.1"/>
    <property type="molecule type" value="Genomic_DNA"/>
</dbReference>
<proteinExistence type="predicted"/>
<dbReference type="Pfam" id="PF08450">
    <property type="entry name" value="SGL"/>
    <property type="match status" value="1"/>
</dbReference>
<keyword evidence="2" id="KW-0862">Zinc</keyword>
<dbReference type="AlphaFoldDB" id="A0A0D0KF61"/>
<feature type="domain" description="SMP-30/Gluconolactonase/LRE-like region" evidence="3">
    <location>
        <begin position="10"/>
        <end position="283"/>
    </location>
</feature>
<feature type="binding site" evidence="2">
    <location>
        <position position="121"/>
    </location>
    <ligand>
        <name>substrate</name>
    </ligand>
</feature>
<evidence type="ECO:0000256" key="1">
    <source>
        <dbReference type="PIRSR" id="PIRSR605511-1"/>
    </source>
</evidence>
<name>A0A0D0KF61_VARPD</name>
<comment type="caution">
    <text evidence="4">The sequence shown here is derived from an EMBL/GenBank/DDBJ whole genome shotgun (WGS) entry which is preliminary data.</text>
</comment>
<evidence type="ECO:0000256" key="2">
    <source>
        <dbReference type="PIRSR" id="PIRSR605511-2"/>
    </source>
</evidence>
<evidence type="ECO:0000259" key="3">
    <source>
        <dbReference type="Pfam" id="PF08450"/>
    </source>
</evidence>
<dbReference type="InterPro" id="IPR005511">
    <property type="entry name" value="SMP-30"/>
</dbReference>